<sequence>MHPNDDGLTPLRGNVHAITNEHERLHQLASGLEDLGQFVRAARVDEWTGPASDLALDGRIRIATTCLRAAAAHAWAANALADYRDMLATLQPVATSLIAEARTSPIPGIAELNRGSLDRFRDQLTAAGQAAAAGMNQAAIELRSLQAALPDLPVLPAFTVPPLARPALAPAPAMPATTAPVPAKSGRHALSPPRSIPSDAHLPNPFRLGDPAQARLVVELNNQLLLALRGVNLVSS</sequence>
<dbReference type="RefSeq" id="WP_273937593.1">
    <property type="nucleotide sequence ID" value="NZ_CP097263.1"/>
</dbReference>
<dbReference type="EMBL" id="JBHLUD010000013">
    <property type="protein sequence ID" value="MFC0547362.1"/>
    <property type="molecule type" value="Genomic_DNA"/>
</dbReference>
<feature type="region of interest" description="Disordered" evidence="1">
    <location>
        <begin position="175"/>
        <end position="199"/>
    </location>
</feature>
<keyword evidence="3" id="KW-1185">Reference proteome</keyword>
<name>A0ABV6N503_9PSEU</name>
<protein>
    <submittedName>
        <fullName evidence="2">Uncharacterized protein</fullName>
    </submittedName>
</protein>
<organism evidence="2 3">
    <name type="scientific">Kutzneria chonburiensis</name>
    <dbReference type="NCBI Taxonomy" id="1483604"/>
    <lineage>
        <taxon>Bacteria</taxon>
        <taxon>Bacillati</taxon>
        <taxon>Actinomycetota</taxon>
        <taxon>Actinomycetes</taxon>
        <taxon>Pseudonocardiales</taxon>
        <taxon>Pseudonocardiaceae</taxon>
        <taxon>Kutzneria</taxon>
    </lineage>
</organism>
<evidence type="ECO:0000313" key="3">
    <source>
        <dbReference type="Proteomes" id="UP001589810"/>
    </source>
</evidence>
<comment type="caution">
    <text evidence="2">The sequence shown here is derived from an EMBL/GenBank/DDBJ whole genome shotgun (WGS) entry which is preliminary data.</text>
</comment>
<evidence type="ECO:0000256" key="1">
    <source>
        <dbReference type="SAM" id="MobiDB-lite"/>
    </source>
</evidence>
<proteinExistence type="predicted"/>
<gene>
    <name evidence="2" type="ORF">ACFFH7_38045</name>
</gene>
<evidence type="ECO:0000313" key="2">
    <source>
        <dbReference type="EMBL" id="MFC0547362.1"/>
    </source>
</evidence>
<reference evidence="2 3" key="1">
    <citation type="submission" date="2024-09" db="EMBL/GenBank/DDBJ databases">
        <authorList>
            <person name="Sun Q."/>
            <person name="Mori K."/>
        </authorList>
    </citation>
    <scope>NUCLEOTIDE SEQUENCE [LARGE SCALE GENOMIC DNA]</scope>
    <source>
        <strain evidence="2 3">TBRC 1432</strain>
    </source>
</reference>
<dbReference type="Proteomes" id="UP001589810">
    <property type="component" value="Unassembled WGS sequence"/>
</dbReference>
<accession>A0ABV6N503</accession>